<dbReference type="PROSITE" id="PS51764">
    <property type="entry name" value="GH26"/>
    <property type="match status" value="1"/>
</dbReference>
<evidence type="ECO:0000313" key="8">
    <source>
        <dbReference type="Proteomes" id="UP000756387"/>
    </source>
</evidence>
<evidence type="ECO:0000256" key="2">
    <source>
        <dbReference type="ARBA" id="ARBA00023295"/>
    </source>
</evidence>
<feature type="signal peptide" evidence="5">
    <location>
        <begin position="1"/>
        <end position="24"/>
    </location>
</feature>
<keyword evidence="8" id="KW-1185">Reference proteome</keyword>
<keyword evidence="2 3" id="KW-0326">Glycosidase</keyword>
<evidence type="ECO:0000256" key="4">
    <source>
        <dbReference type="SAM" id="MobiDB-lite"/>
    </source>
</evidence>
<comment type="similarity">
    <text evidence="3">Belongs to the glycosyl hydrolase 26 family.</text>
</comment>
<dbReference type="Gene3D" id="3.20.20.80">
    <property type="entry name" value="Glycosidases"/>
    <property type="match status" value="1"/>
</dbReference>
<evidence type="ECO:0000256" key="1">
    <source>
        <dbReference type="ARBA" id="ARBA00022801"/>
    </source>
</evidence>
<feature type="active site" description="Proton donor" evidence="3">
    <location>
        <position position="188"/>
    </location>
</feature>
<evidence type="ECO:0000259" key="6">
    <source>
        <dbReference type="PROSITE" id="PS51764"/>
    </source>
</evidence>
<organism evidence="7 8">
    <name type="scientific">Nocardioides malaquae</name>
    <dbReference type="NCBI Taxonomy" id="2773426"/>
    <lineage>
        <taxon>Bacteria</taxon>
        <taxon>Bacillati</taxon>
        <taxon>Actinomycetota</taxon>
        <taxon>Actinomycetes</taxon>
        <taxon>Propionibacteriales</taxon>
        <taxon>Nocardioidaceae</taxon>
        <taxon>Nocardioides</taxon>
    </lineage>
</organism>
<evidence type="ECO:0000256" key="5">
    <source>
        <dbReference type="SAM" id="SignalP"/>
    </source>
</evidence>
<feature type="chain" id="PRO_5046896229" description="GH26 domain-containing protein" evidence="5">
    <location>
        <begin position="25"/>
        <end position="359"/>
    </location>
</feature>
<sequence length="359" mass="40093">MNRLRLAALAVTTTVLLGSLAACSGDEGERPRADPEASSSPEPSRKTRPKPPAPTRKPTTPAASPSRTRTPAPSADPTERCPMAPALPEPDRTLFGASISTSTKLLPQSLADEEARFGRMAVIRTFDPEMPPAGAWSRRQAAIGDRMLVTSFRMPPGDVLAGRYDAQLRDYFRTAPTRPQILWSYIHEPEPLIMEGQFTAAQYREAFRHVVRLAQEQCRDNLFPTMILTGWTSKEASERDWRDYYAGDDYVSVVAWDPYNGATVQPTSYESPEALFASVVEASEESGKPWGIAETGTMRTPQDPSGEERAEWLDATAQWFADRGAAFVTYYQSTRNGEFILLDRPSVQVWKKWVRWSRD</sequence>
<dbReference type="RefSeq" id="WP_193637275.1">
    <property type="nucleotide sequence ID" value="NZ_JADCSA010000003.1"/>
</dbReference>
<proteinExistence type="inferred from homology"/>
<accession>A0ABR9RQW6</accession>
<feature type="domain" description="GH26" evidence="6">
    <location>
        <begin position="68"/>
        <end position="351"/>
    </location>
</feature>
<reference evidence="7 8" key="1">
    <citation type="submission" date="2020-10" db="EMBL/GenBank/DDBJ databases">
        <title>Nocardioides sp. isolated from sludge.</title>
        <authorList>
            <person name="Zhang X."/>
        </authorList>
    </citation>
    <scope>NUCLEOTIDE SEQUENCE [LARGE SCALE GENOMIC DNA]</scope>
    <source>
        <strain evidence="7 8">Y6</strain>
    </source>
</reference>
<gene>
    <name evidence="7" type="ORF">IEQ44_04835</name>
</gene>
<dbReference type="Proteomes" id="UP000756387">
    <property type="component" value="Unassembled WGS sequence"/>
</dbReference>
<dbReference type="PROSITE" id="PS51257">
    <property type="entry name" value="PROKAR_LIPOPROTEIN"/>
    <property type="match status" value="1"/>
</dbReference>
<dbReference type="InterPro" id="IPR022790">
    <property type="entry name" value="GH26_dom"/>
</dbReference>
<feature type="region of interest" description="Disordered" evidence="4">
    <location>
        <begin position="22"/>
        <end position="94"/>
    </location>
</feature>
<comment type="caution">
    <text evidence="7">The sequence shown here is derived from an EMBL/GenBank/DDBJ whole genome shotgun (WGS) entry which is preliminary data.</text>
</comment>
<name>A0ABR9RQW6_9ACTN</name>
<keyword evidence="5" id="KW-0732">Signal</keyword>
<feature type="compositionally biased region" description="Low complexity" evidence="4">
    <location>
        <begin position="56"/>
        <end position="66"/>
    </location>
</feature>
<feature type="active site" description="Nucleophile" evidence="3">
    <location>
        <position position="294"/>
    </location>
</feature>
<keyword evidence="1 3" id="KW-0378">Hydrolase</keyword>
<evidence type="ECO:0000256" key="3">
    <source>
        <dbReference type="PROSITE-ProRule" id="PRU01100"/>
    </source>
</evidence>
<dbReference type="SUPFAM" id="SSF51445">
    <property type="entry name" value="(Trans)glycosidases"/>
    <property type="match status" value="1"/>
</dbReference>
<evidence type="ECO:0000313" key="7">
    <source>
        <dbReference type="EMBL" id="MBE7323974.1"/>
    </source>
</evidence>
<dbReference type="InterPro" id="IPR017853">
    <property type="entry name" value="GH"/>
</dbReference>
<dbReference type="EMBL" id="JADCSA010000003">
    <property type="protein sequence ID" value="MBE7323974.1"/>
    <property type="molecule type" value="Genomic_DNA"/>
</dbReference>
<protein>
    <recommendedName>
        <fullName evidence="6">GH26 domain-containing protein</fullName>
    </recommendedName>
</protein>